<dbReference type="Proteomes" id="UP000182692">
    <property type="component" value="Unassembled WGS sequence"/>
</dbReference>
<dbReference type="EMBL" id="FOWR01000013">
    <property type="protein sequence ID" value="SFP38421.1"/>
    <property type="molecule type" value="Genomic_DNA"/>
</dbReference>
<dbReference type="RefSeq" id="WP_074926859.1">
    <property type="nucleotide sequence ID" value="NZ_FOWR01000013.1"/>
</dbReference>
<accession>A0A1I5PXP1</accession>
<proteinExistence type="predicted"/>
<evidence type="ECO:0000313" key="3">
    <source>
        <dbReference type="Proteomes" id="UP000182692"/>
    </source>
</evidence>
<keyword evidence="1" id="KW-0812">Transmembrane</keyword>
<gene>
    <name evidence="2" type="ORF">SAMN03084138_02074</name>
</gene>
<dbReference type="GeneID" id="35870157"/>
<name>A0A1I5PXP1_9GAMM</name>
<sequence length="84" mass="9394">MTTQLMSNNPQGIDFKRVTQVGGVLMFWSALMMMGSLLVSFPYADAFSITHQTIAHIMTIVLAGVFKVGYVTYIVGRYERKLPC</sequence>
<organism evidence="2 3">
    <name type="scientific">Enterovibrio norvegicus DSM 15893</name>
    <dbReference type="NCBI Taxonomy" id="1121869"/>
    <lineage>
        <taxon>Bacteria</taxon>
        <taxon>Pseudomonadati</taxon>
        <taxon>Pseudomonadota</taxon>
        <taxon>Gammaproteobacteria</taxon>
        <taxon>Vibrionales</taxon>
        <taxon>Vibrionaceae</taxon>
        <taxon>Enterovibrio</taxon>
    </lineage>
</organism>
<keyword evidence="1" id="KW-1133">Transmembrane helix</keyword>
<evidence type="ECO:0000256" key="1">
    <source>
        <dbReference type="SAM" id="Phobius"/>
    </source>
</evidence>
<reference evidence="2 3" key="1">
    <citation type="submission" date="2016-10" db="EMBL/GenBank/DDBJ databases">
        <authorList>
            <person name="de Groot N.N."/>
        </authorList>
    </citation>
    <scope>NUCLEOTIDE SEQUENCE [LARGE SCALE GENOMIC DNA]</scope>
    <source>
        <strain evidence="2 3">DSM 15893</strain>
    </source>
</reference>
<protein>
    <submittedName>
        <fullName evidence="2">Uncharacterized protein</fullName>
    </submittedName>
</protein>
<keyword evidence="1" id="KW-0472">Membrane</keyword>
<dbReference type="OrthoDB" id="6305308at2"/>
<feature type="transmembrane region" description="Helical" evidence="1">
    <location>
        <begin position="53"/>
        <end position="75"/>
    </location>
</feature>
<dbReference type="AlphaFoldDB" id="A0A1I5PXP1"/>
<feature type="transmembrane region" description="Helical" evidence="1">
    <location>
        <begin position="21"/>
        <end position="41"/>
    </location>
</feature>
<evidence type="ECO:0000313" key="2">
    <source>
        <dbReference type="EMBL" id="SFP38421.1"/>
    </source>
</evidence>